<evidence type="ECO:0000313" key="1">
    <source>
        <dbReference type="EMBL" id="WDE02277.1"/>
    </source>
</evidence>
<name>A0AAF0C4G2_9GAMM</name>
<dbReference type="AlphaFoldDB" id="A0AAF0C4G2"/>
<dbReference type="EMBL" id="CP059736">
    <property type="protein sequence ID" value="WDE02277.1"/>
    <property type="molecule type" value="Genomic_DNA"/>
</dbReference>
<dbReference type="Proteomes" id="UP000032568">
    <property type="component" value="Chromosome pTact"/>
</dbReference>
<dbReference type="KEGG" id="tact:SG35_031480"/>
<evidence type="ECO:0000313" key="2">
    <source>
        <dbReference type="Proteomes" id="UP000032568"/>
    </source>
</evidence>
<reference evidence="1 2" key="2">
    <citation type="journal article" date="2022" name="Mar. Drugs">
        <title>Bioassay-Guided Fractionation Leads to the Detection of Cholic Acid Generated by the Rare Thalassomonas sp.</title>
        <authorList>
            <person name="Pheiffer F."/>
            <person name="Schneider Y.K."/>
            <person name="Hansen E.H."/>
            <person name="Andersen J.H."/>
            <person name="Isaksson J."/>
            <person name="Busche T."/>
            <person name="R C."/>
            <person name="Kalinowski J."/>
            <person name="Zyl L.V."/>
            <person name="Trindade M."/>
        </authorList>
    </citation>
    <scope>NUCLEOTIDE SEQUENCE [LARGE SCALE GENOMIC DNA]</scope>
    <source>
        <strain evidence="1 2">A5K-106</strain>
    </source>
</reference>
<sequence length="278" mass="30549">MSKPNDYMTAAFQAVLADIATNEQKAKRYLGQCGSELLPEQHQACKESLAALSPTARKRVTLLASLLSERRFKRIANLLPASREMLGDNFSHPWQSYQQSAPPGMPSATEEAVSYANFLQKSARENSLLKDVLRYEAGLNEVSRRLLHRDEKSDTQMQARPLALRDCVSLCPYALVETFSHDVITAVKQLRAGESVASEQQTSQSVIFRPKEESGLAVDVSIIPNKLASVLGRAYKAAPVAALVRGEAAEVQASLMPMLDYLMRAGVLRLSPSMVLVT</sequence>
<keyword evidence="2" id="KW-1185">Reference proteome</keyword>
<accession>A0AAF0C4G2</accession>
<organism evidence="1 2">
    <name type="scientific">Thalassomonas actiniarum</name>
    <dbReference type="NCBI Taxonomy" id="485447"/>
    <lineage>
        <taxon>Bacteria</taxon>
        <taxon>Pseudomonadati</taxon>
        <taxon>Pseudomonadota</taxon>
        <taxon>Gammaproteobacteria</taxon>
        <taxon>Alteromonadales</taxon>
        <taxon>Colwelliaceae</taxon>
        <taxon>Thalassomonas</taxon>
    </lineage>
</organism>
<proteinExistence type="predicted"/>
<dbReference type="RefSeq" id="WP_044831121.1">
    <property type="nucleotide sequence ID" value="NZ_CP059736.1"/>
</dbReference>
<protein>
    <submittedName>
        <fullName evidence="1">Uncharacterized protein</fullName>
    </submittedName>
</protein>
<reference evidence="1 2" key="1">
    <citation type="journal article" date="2015" name="Genome Announc.">
        <title>Draft Genome Sequences of Marine Isolates of Thalassomonas viridans and Thalassomonas actiniarum.</title>
        <authorList>
            <person name="Olonade I."/>
            <person name="van Zyl L.J."/>
            <person name="Trindade M."/>
        </authorList>
    </citation>
    <scope>NUCLEOTIDE SEQUENCE [LARGE SCALE GENOMIC DNA]</scope>
    <source>
        <strain evidence="1 2">A5K-106</strain>
    </source>
</reference>
<gene>
    <name evidence="1" type="ORF">SG35_031480</name>
</gene>